<evidence type="ECO:0000313" key="2">
    <source>
        <dbReference type="Proteomes" id="UP000800041"/>
    </source>
</evidence>
<protein>
    <submittedName>
        <fullName evidence="1">Uncharacterized protein</fullName>
    </submittedName>
</protein>
<name>A0A6G1H895_9PEZI</name>
<gene>
    <name evidence="1" type="ORF">K402DRAFT_268750</name>
</gene>
<keyword evidence="2" id="KW-1185">Reference proteome</keyword>
<sequence length="121" mass="12853">MDGLVWRGLHACLHETKASLPLIFYLSLLKVFNCGRVERLFLSRVSFSDGRKEASVACVPTEGLPSFSSCCGTGIDQIESSTGAPSGCSSVWIGWGMRAARGAGCGSEVVREVRAPGKAEK</sequence>
<reference evidence="1" key="1">
    <citation type="journal article" date="2020" name="Stud. Mycol.">
        <title>101 Dothideomycetes genomes: a test case for predicting lifestyles and emergence of pathogens.</title>
        <authorList>
            <person name="Haridas S."/>
            <person name="Albert R."/>
            <person name="Binder M."/>
            <person name="Bloem J."/>
            <person name="Labutti K."/>
            <person name="Salamov A."/>
            <person name="Andreopoulos B."/>
            <person name="Baker S."/>
            <person name="Barry K."/>
            <person name="Bills G."/>
            <person name="Bluhm B."/>
            <person name="Cannon C."/>
            <person name="Castanera R."/>
            <person name="Culley D."/>
            <person name="Daum C."/>
            <person name="Ezra D."/>
            <person name="Gonzalez J."/>
            <person name="Henrissat B."/>
            <person name="Kuo A."/>
            <person name="Liang C."/>
            <person name="Lipzen A."/>
            <person name="Lutzoni F."/>
            <person name="Magnuson J."/>
            <person name="Mondo S."/>
            <person name="Nolan M."/>
            <person name="Ohm R."/>
            <person name="Pangilinan J."/>
            <person name="Park H.-J."/>
            <person name="Ramirez L."/>
            <person name="Alfaro M."/>
            <person name="Sun H."/>
            <person name="Tritt A."/>
            <person name="Yoshinaga Y."/>
            <person name="Zwiers L.-H."/>
            <person name="Turgeon B."/>
            <person name="Goodwin S."/>
            <person name="Spatafora J."/>
            <person name="Crous P."/>
            <person name="Grigoriev I."/>
        </authorList>
    </citation>
    <scope>NUCLEOTIDE SEQUENCE</scope>
    <source>
        <strain evidence="1">CBS 113979</strain>
    </source>
</reference>
<dbReference type="AlphaFoldDB" id="A0A6G1H895"/>
<dbReference type="Proteomes" id="UP000800041">
    <property type="component" value="Unassembled WGS sequence"/>
</dbReference>
<dbReference type="EMBL" id="ML977145">
    <property type="protein sequence ID" value="KAF1989277.1"/>
    <property type="molecule type" value="Genomic_DNA"/>
</dbReference>
<organism evidence="1 2">
    <name type="scientific">Aulographum hederae CBS 113979</name>
    <dbReference type="NCBI Taxonomy" id="1176131"/>
    <lineage>
        <taxon>Eukaryota</taxon>
        <taxon>Fungi</taxon>
        <taxon>Dikarya</taxon>
        <taxon>Ascomycota</taxon>
        <taxon>Pezizomycotina</taxon>
        <taxon>Dothideomycetes</taxon>
        <taxon>Pleosporomycetidae</taxon>
        <taxon>Aulographales</taxon>
        <taxon>Aulographaceae</taxon>
    </lineage>
</organism>
<accession>A0A6G1H895</accession>
<proteinExistence type="predicted"/>
<evidence type="ECO:0000313" key="1">
    <source>
        <dbReference type="EMBL" id="KAF1989277.1"/>
    </source>
</evidence>